<keyword evidence="2" id="KW-0812">Transmembrane</keyword>
<feature type="transmembrane region" description="Helical" evidence="2">
    <location>
        <begin position="315"/>
        <end position="336"/>
    </location>
</feature>
<accession>A0AAD6SXY6</accession>
<protein>
    <submittedName>
        <fullName evidence="3">Uncharacterized protein</fullName>
    </submittedName>
</protein>
<comment type="caution">
    <text evidence="3">The sequence shown here is derived from an EMBL/GenBank/DDBJ whole genome shotgun (WGS) entry which is preliminary data.</text>
</comment>
<evidence type="ECO:0000313" key="4">
    <source>
        <dbReference type="Proteomes" id="UP001218188"/>
    </source>
</evidence>
<feature type="region of interest" description="Disordered" evidence="1">
    <location>
        <begin position="543"/>
        <end position="577"/>
    </location>
</feature>
<keyword evidence="2" id="KW-1133">Transmembrane helix</keyword>
<feature type="transmembrane region" description="Helical" evidence="2">
    <location>
        <begin position="70"/>
        <end position="88"/>
    </location>
</feature>
<evidence type="ECO:0000256" key="1">
    <source>
        <dbReference type="SAM" id="MobiDB-lite"/>
    </source>
</evidence>
<keyword evidence="2" id="KW-0472">Membrane</keyword>
<sequence>MGVLFQIALEIARTLFVIFVVVPAVLPPLLLVLDPTYQTLLSHSRRLELGTYTRRLLLGEGTDTSPDRPLFLVPVLLFLYFLFIRGQNRNPAADHHGPQSGLAQVARLLVLRCLLPFVFLLTLAAILYLFTSPEPDILGDLRLGFEYVRTAISALDIRRPTTAVDLWHDFFPEFHFALRTALDHTIRDLSALFTHKIMARVYLWRDHGLALAAPGFIYISKYVTVVVAGLAAIMAVRAVVIAVAGLPATTRAIQSLGEKIIFAPLKQQAFSASCAASCWVAGYIRPEVHLFFSAIFCSLGVPALLWYIRYWRFVSLPHVVLVLVVLALSRCALHAFSKPKRTPSLELPSRTGRRSFPYQAYTVQSWPITHASPYTSPPAVLIWNHSPFLLMANPLFVTWWNFVLFMQLIPMVWTRRRAGIPTGLGFIPNNWPRARPPVLPTPPVALWRCRKCFNTPIPRAEPYFPLDASLLAVLVKCSRCNKPMLRAKDLLAPTLIQEPVNPPAQHPADLNSGAEVGIEVAKAETAEDAEGVEVPYASADCTPAEELPEAPGSNMRASSSVSRSEDDEPGDNGVGGSWQSLSRRFLTIFSEISSRAGSLSASSASVQSTPADSLTGEWPNITPIASPSSRALWTQQVDSGGVSDFQSNRALLVVAGQDNAGAESVRVSQVQAKARKWDFRDCTSTCWNPDCRGECIKEDMLL</sequence>
<dbReference type="EMBL" id="JARJCM010000049">
    <property type="protein sequence ID" value="KAJ7035684.1"/>
    <property type="molecule type" value="Genomic_DNA"/>
</dbReference>
<feature type="transmembrane region" description="Helical" evidence="2">
    <location>
        <begin position="12"/>
        <end position="33"/>
    </location>
</feature>
<feature type="transmembrane region" description="Helical" evidence="2">
    <location>
        <begin position="290"/>
        <end position="308"/>
    </location>
</feature>
<evidence type="ECO:0000313" key="3">
    <source>
        <dbReference type="EMBL" id="KAJ7035684.1"/>
    </source>
</evidence>
<organism evidence="3 4">
    <name type="scientific">Mycena alexandri</name>
    <dbReference type="NCBI Taxonomy" id="1745969"/>
    <lineage>
        <taxon>Eukaryota</taxon>
        <taxon>Fungi</taxon>
        <taxon>Dikarya</taxon>
        <taxon>Basidiomycota</taxon>
        <taxon>Agaricomycotina</taxon>
        <taxon>Agaricomycetes</taxon>
        <taxon>Agaricomycetidae</taxon>
        <taxon>Agaricales</taxon>
        <taxon>Marasmiineae</taxon>
        <taxon>Mycenaceae</taxon>
        <taxon>Mycena</taxon>
    </lineage>
</organism>
<reference evidence="3" key="1">
    <citation type="submission" date="2023-03" db="EMBL/GenBank/DDBJ databases">
        <title>Massive genome expansion in bonnet fungi (Mycena s.s.) driven by repeated elements and novel gene families across ecological guilds.</title>
        <authorList>
            <consortium name="Lawrence Berkeley National Laboratory"/>
            <person name="Harder C.B."/>
            <person name="Miyauchi S."/>
            <person name="Viragh M."/>
            <person name="Kuo A."/>
            <person name="Thoen E."/>
            <person name="Andreopoulos B."/>
            <person name="Lu D."/>
            <person name="Skrede I."/>
            <person name="Drula E."/>
            <person name="Henrissat B."/>
            <person name="Morin E."/>
            <person name="Kohler A."/>
            <person name="Barry K."/>
            <person name="LaButti K."/>
            <person name="Morin E."/>
            <person name="Salamov A."/>
            <person name="Lipzen A."/>
            <person name="Mereny Z."/>
            <person name="Hegedus B."/>
            <person name="Baldrian P."/>
            <person name="Stursova M."/>
            <person name="Weitz H."/>
            <person name="Taylor A."/>
            <person name="Grigoriev I.V."/>
            <person name="Nagy L.G."/>
            <person name="Martin F."/>
            <person name="Kauserud H."/>
        </authorList>
    </citation>
    <scope>NUCLEOTIDE SEQUENCE</scope>
    <source>
        <strain evidence="3">CBHHK200</strain>
    </source>
</reference>
<evidence type="ECO:0000256" key="2">
    <source>
        <dbReference type="SAM" id="Phobius"/>
    </source>
</evidence>
<feature type="compositionally biased region" description="Low complexity" evidence="1">
    <location>
        <begin position="553"/>
        <end position="562"/>
    </location>
</feature>
<feature type="transmembrane region" description="Helical" evidence="2">
    <location>
        <begin position="109"/>
        <end position="130"/>
    </location>
</feature>
<gene>
    <name evidence="3" type="ORF">C8F04DRAFT_1233615</name>
</gene>
<proteinExistence type="predicted"/>
<feature type="transmembrane region" description="Helical" evidence="2">
    <location>
        <begin position="222"/>
        <end position="246"/>
    </location>
</feature>
<name>A0AAD6SXY6_9AGAR</name>
<keyword evidence="4" id="KW-1185">Reference proteome</keyword>
<dbReference type="AlphaFoldDB" id="A0AAD6SXY6"/>
<dbReference type="Proteomes" id="UP001218188">
    <property type="component" value="Unassembled WGS sequence"/>
</dbReference>
<feature type="transmembrane region" description="Helical" evidence="2">
    <location>
        <begin position="388"/>
        <end position="409"/>
    </location>
</feature>